<dbReference type="GO" id="GO:0006355">
    <property type="term" value="P:regulation of DNA-templated transcription"/>
    <property type="evidence" value="ECO:0007669"/>
    <property type="project" value="InterPro"/>
</dbReference>
<gene>
    <name evidence="10" type="ORF">KDA27_03165</name>
</gene>
<keyword evidence="1 7" id="KW-0597">Phosphoprotein</keyword>
<dbReference type="InterPro" id="IPR011006">
    <property type="entry name" value="CheY-like_superfamily"/>
</dbReference>
<dbReference type="Pfam" id="PF00158">
    <property type="entry name" value="Sigma54_activat"/>
    <property type="match status" value="1"/>
</dbReference>
<keyword evidence="5" id="KW-0238">DNA-binding</keyword>
<evidence type="ECO:0000256" key="3">
    <source>
        <dbReference type="ARBA" id="ARBA00022840"/>
    </source>
</evidence>
<dbReference type="InterPro" id="IPR025662">
    <property type="entry name" value="Sigma_54_int_dom_ATP-bd_1"/>
</dbReference>
<dbReference type="PROSITE" id="PS00688">
    <property type="entry name" value="SIGMA54_INTERACT_3"/>
    <property type="match status" value="1"/>
</dbReference>
<evidence type="ECO:0000313" key="11">
    <source>
        <dbReference type="Proteomes" id="UP000739538"/>
    </source>
</evidence>
<proteinExistence type="predicted"/>
<keyword evidence="3" id="KW-0067">ATP-binding</keyword>
<reference evidence="10" key="1">
    <citation type="submission" date="2020-04" db="EMBL/GenBank/DDBJ databases">
        <authorList>
            <person name="Zhang T."/>
        </authorList>
    </citation>
    <scope>NUCLEOTIDE SEQUENCE</scope>
    <source>
        <strain evidence="10">HKST-UBA02</strain>
    </source>
</reference>
<dbReference type="SUPFAM" id="SSF52540">
    <property type="entry name" value="P-loop containing nucleoside triphosphate hydrolases"/>
    <property type="match status" value="1"/>
</dbReference>
<dbReference type="InterPro" id="IPR001789">
    <property type="entry name" value="Sig_transdc_resp-reg_receiver"/>
</dbReference>
<dbReference type="Pfam" id="PF25601">
    <property type="entry name" value="AAA_lid_14"/>
    <property type="match status" value="1"/>
</dbReference>
<dbReference type="Gene3D" id="1.10.10.60">
    <property type="entry name" value="Homeodomain-like"/>
    <property type="match status" value="1"/>
</dbReference>
<keyword evidence="2" id="KW-0547">Nucleotide-binding</keyword>
<dbReference type="InterPro" id="IPR058031">
    <property type="entry name" value="AAA_lid_NorR"/>
</dbReference>
<dbReference type="InterPro" id="IPR003593">
    <property type="entry name" value="AAA+_ATPase"/>
</dbReference>
<dbReference type="InterPro" id="IPR027417">
    <property type="entry name" value="P-loop_NTPase"/>
</dbReference>
<dbReference type="EMBL" id="JAGQHS010000009">
    <property type="protein sequence ID" value="MCA9754776.1"/>
    <property type="molecule type" value="Genomic_DNA"/>
</dbReference>
<evidence type="ECO:0000256" key="1">
    <source>
        <dbReference type="ARBA" id="ARBA00022553"/>
    </source>
</evidence>
<dbReference type="PROSITE" id="PS50110">
    <property type="entry name" value="RESPONSE_REGULATORY"/>
    <property type="match status" value="1"/>
</dbReference>
<dbReference type="Gene3D" id="3.40.50.300">
    <property type="entry name" value="P-loop containing nucleotide triphosphate hydrolases"/>
    <property type="match status" value="1"/>
</dbReference>
<dbReference type="PANTHER" id="PTHR32071">
    <property type="entry name" value="TRANSCRIPTIONAL REGULATORY PROTEIN"/>
    <property type="match status" value="1"/>
</dbReference>
<evidence type="ECO:0000313" key="10">
    <source>
        <dbReference type="EMBL" id="MCA9754776.1"/>
    </source>
</evidence>
<dbReference type="FunFam" id="3.40.50.2300:FF:000018">
    <property type="entry name" value="DNA-binding transcriptional regulator NtrC"/>
    <property type="match status" value="1"/>
</dbReference>
<reference evidence="10" key="2">
    <citation type="journal article" date="2021" name="Microbiome">
        <title>Successional dynamics and alternative stable states in a saline activated sludge microbial community over 9 years.</title>
        <authorList>
            <person name="Wang Y."/>
            <person name="Ye J."/>
            <person name="Ju F."/>
            <person name="Liu L."/>
            <person name="Boyd J.A."/>
            <person name="Deng Y."/>
            <person name="Parks D.H."/>
            <person name="Jiang X."/>
            <person name="Yin X."/>
            <person name="Woodcroft B.J."/>
            <person name="Tyson G.W."/>
            <person name="Hugenholtz P."/>
            <person name="Polz M.F."/>
            <person name="Zhang T."/>
        </authorList>
    </citation>
    <scope>NUCLEOTIDE SEQUENCE</scope>
    <source>
        <strain evidence="10">HKST-UBA02</strain>
    </source>
</reference>
<dbReference type="PROSITE" id="PS00676">
    <property type="entry name" value="SIGMA54_INTERACT_2"/>
    <property type="match status" value="1"/>
</dbReference>
<feature type="modified residue" description="4-aspartylphosphate" evidence="7">
    <location>
        <position position="56"/>
    </location>
</feature>
<dbReference type="PROSITE" id="PS50045">
    <property type="entry name" value="SIGMA54_INTERACT_4"/>
    <property type="match status" value="1"/>
</dbReference>
<dbReference type="CDD" id="cd00009">
    <property type="entry name" value="AAA"/>
    <property type="match status" value="1"/>
</dbReference>
<dbReference type="PROSITE" id="PS00675">
    <property type="entry name" value="SIGMA54_INTERACT_1"/>
    <property type="match status" value="1"/>
</dbReference>
<dbReference type="Pfam" id="PF02954">
    <property type="entry name" value="HTH_8"/>
    <property type="match status" value="1"/>
</dbReference>
<dbReference type="Proteomes" id="UP000739538">
    <property type="component" value="Unassembled WGS sequence"/>
</dbReference>
<dbReference type="InterPro" id="IPR009057">
    <property type="entry name" value="Homeodomain-like_sf"/>
</dbReference>
<keyword evidence="6" id="KW-0804">Transcription</keyword>
<dbReference type="GO" id="GO:0005524">
    <property type="term" value="F:ATP binding"/>
    <property type="evidence" value="ECO:0007669"/>
    <property type="project" value="UniProtKB-KW"/>
</dbReference>
<dbReference type="SMART" id="SM00382">
    <property type="entry name" value="AAA"/>
    <property type="match status" value="1"/>
</dbReference>
<evidence type="ECO:0000256" key="5">
    <source>
        <dbReference type="ARBA" id="ARBA00023125"/>
    </source>
</evidence>
<feature type="domain" description="Sigma-54 factor interaction" evidence="8">
    <location>
        <begin position="144"/>
        <end position="373"/>
    </location>
</feature>
<dbReference type="InterPro" id="IPR025944">
    <property type="entry name" value="Sigma_54_int_dom_CS"/>
</dbReference>
<dbReference type="AlphaFoldDB" id="A0A956SBV0"/>
<comment type="caution">
    <text evidence="10">The sequence shown here is derived from an EMBL/GenBank/DDBJ whole genome shotgun (WGS) entry which is preliminary data.</text>
</comment>
<dbReference type="Pfam" id="PF00072">
    <property type="entry name" value="Response_reg"/>
    <property type="match status" value="1"/>
</dbReference>
<evidence type="ECO:0000259" key="8">
    <source>
        <dbReference type="PROSITE" id="PS50045"/>
    </source>
</evidence>
<evidence type="ECO:0000256" key="4">
    <source>
        <dbReference type="ARBA" id="ARBA00023015"/>
    </source>
</evidence>
<feature type="domain" description="Response regulatory" evidence="9">
    <location>
        <begin position="7"/>
        <end position="121"/>
    </location>
</feature>
<keyword evidence="4" id="KW-0805">Transcription regulation</keyword>
<dbReference type="PRINTS" id="PR01590">
    <property type="entry name" value="HTHFIS"/>
</dbReference>
<dbReference type="SUPFAM" id="SSF52172">
    <property type="entry name" value="CheY-like"/>
    <property type="match status" value="1"/>
</dbReference>
<accession>A0A956SBV0</accession>
<dbReference type="SUPFAM" id="SSF46689">
    <property type="entry name" value="Homeodomain-like"/>
    <property type="match status" value="1"/>
</dbReference>
<dbReference type="InterPro" id="IPR025943">
    <property type="entry name" value="Sigma_54_int_dom_ATP-bd_2"/>
</dbReference>
<evidence type="ECO:0000256" key="7">
    <source>
        <dbReference type="PROSITE-ProRule" id="PRU00169"/>
    </source>
</evidence>
<evidence type="ECO:0000256" key="2">
    <source>
        <dbReference type="ARBA" id="ARBA00022741"/>
    </source>
</evidence>
<dbReference type="InterPro" id="IPR002197">
    <property type="entry name" value="HTH_Fis"/>
</dbReference>
<name>A0A956SBV0_UNCEI</name>
<dbReference type="FunFam" id="3.40.50.300:FF:000006">
    <property type="entry name" value="DNA-binding transcriptional regulator NtrC"/>
    <property type="match status" value="1"/>
</dbReference>
<dbReference type="Gene3D" id="3.40.50.2300">
    <property type="match status" value="1"/>
</dbReference>
<dbReference type="Gene3D" id="1.10.8.60">
    <property type="match status" value="1"/>
</dbReference>
<sequence>MKKTAGTVLIVEDDDAMRMLLDEQLTEAGYRVFTAVEGAEGLEQVLRHSVDVVVTDLKMPGMKGDELLEAIRSRDPELPVVVITAFGSIESAVETMKAGAYHYVAKPFRMNQLLVTVGNALRERRLRQELQDLKSIMGKGRWGIVAESVSMRRVLDLVSRAAASDSPILIQGESGTGKELIARAFHAESPRANGPFVALNCSAIPEALLESQLFGHRKGAFTDAREDHRGLFQEAEGGTLFLDEIGDMALPLQAKLLRALQEREVRPIGASATIRVNVRILAATHQDLDQWVKEGRFRSDLFYRLNVITVKIPPLRDRPEDLVPLIAHFLDKHGRRLDRPGWTVASDTLELFKHHSWPGNVRELENVIERGLILGRDQRITPDDLPESVHDRAPLRADAGHSSRPIAEVEKEHIVRTLRAVRGNKAAAARILGFDRKTLYRKLEQYRIEDESH</sequence>
<dbReference type="SMART" id="SM00448">
    <property type="entry name" value="REC"/>
    <property type="match status" value="1"/>
</dbReference>
<protein>
    <submittedName>
        <fullName evidence="10">Sigma-54-dependent Fis family transcriptional regulator</fullName>
    </submittedName>
</protein>
<evidence type="ECO:0000259" key="9">
    <source>
        <dbReference type="PROSITE" id="PS50110"/>
    </source>
</evidence>
<organism evidence="10 11">
    <name type="scientific">Eiseniibacteriota bacterium</name>
    <dbReference type="NCBI Taxonomy" id="2212470"/>
    <lineage>
        <taxon>Bacteria</taxon>
        <taxon>Candidatus Eiseniibacteriota</taxon>
    </lineage>
</organism>
<evidence type="ECO:0000256" key="6">
    <source>
        <dbReference type="ARBA" id="ARBA00023163"/>
    </source>
</evidence>
<dbReference type="InterPro" id="IPR002078">
    <property type="entry name" value="Sigma_54_int"/>
</dbReference>
<dbReference type="GO" id="GO:0043565">
    <property type="term" value="F:sequence-specific DNA binding"/>
    <property type="evidence" value="ECO:0007669"/>
    <property type="project" value="InterPro"/>
</dbReference>
<dbReference type="GO" id="GO:0000160">
    <property type="term" value="P:phosphorelay signal transduction system"/>
    <property type="evidence" value="ECO:0007669"/>
    <property type="project" value="InterPro"/>
</dbReference>